<evidence type="ECO:0000313" key="4">
    <source>
        <dbReference type="Proteomes" id="UP001634007"/>
    </source>
</evidence>
<dbReference type="Proteomes" id="UP001634007">
    <property type="component" value="Unassembled WGS sequence"/>
</dbReference>
<dbReference type="AlphaFoldDB" id="A0ABD3LQF3"/>
<keyword evidence="1" id="KW-0472">Membrane</keyword>
<feature type="transmembrane region" description="Helical" evidence="1">
    <location>
        <begin position="281"/>
        <end position="301"/>
    </location>
</feature>
<evidence type="ECO:0000256" key="1">
    <source>
        <dbReference type="SAM" id="Phobius"/>
    </source>
</evidence>
<feature type="transmembrane region" description="Helical" evidence="1">
    <location>
        <begin position="313"/>
        <end position="334"/>
    </location>
</feature>
<dbReference type="InterPro" id="IPR007658">
    <property type="entry name" value="DUF594"/>
</dbReference>
<keyword evidence="1" id="KW-0812">Transmembrane</keyword>
<dbReference type="Pfam" id="PF04578">
    <property type="entry name" value="DUF594"/>
    <property type="match status" value="1"/>
</dbReference>
<dbReference type="EMBL" id="JBJKBG010000001">
    <property type="protein sequence ID" value="KAL3752774.1"/>
    <property type="molecule type" value="Genomic_DNA"/>
</dbReference>
<sequence length="715" mass="82421">MEISSISNLWNKWNIRSFVILSLLLQVFLILFASLRKKTANRPIVFLLWLAYLMADWVAAFTIGLISHNQDISWPRAAEVDRALQAFWSSFLLLHLGGPDTITAFSLEDSSLWRRHLLSLIFQVSAAIYVFGQIFPSDKSLAIPTMLVFFTGVIKNVERLSALYLSSLPTLREKMILQYNSTVDKDNELIEELNVQGDEYSNEEKAKLAESIVVKHAYYYHQIFKFFLGELIVPDGERKMTRECFQKVSAMDALRIISVQLQFIYEVLYTKALAIHSKKSYIFRFIAFTNVVLALVLFNHLNKHRFTKLDVEITHMLLFGGISLDVIGVFKLIFSDWTVAKIKWHKTGSPKLPSFPLKLVFAMSELRKPRFSKREAKSSANVSYTILDTPFILRRWSESISACNLLSESLKESPRTMYKGNQCWGVIVFSDICSFPFHMAKKIISLFHQAGKTITKGCDQKNMEVMIADTKYVSHNPFIKELWIFIFKEVRRKSENTDDLMEMKKIFEARGDMFLHNCARGINCGNLLEYVTPATYDFSILTWHFATEIWYNREKQFMSYIARNDEREFSKILSNYMLYLLLNQANLVSAIVGISQITSAATLAELRRYIDDTTKDVEGLCKMLYDNRFGPLDPSPLSAGIKLAQEMESLGEMKWKVMSGVWVEMLLYAAGHTKVEEHLKVPNKGGELLTFVWLLMVHFGFYNYKCDMPTDMPSP</sequence>
<accession>A0ABD3LQF3</accession>
<dbReference type="PANTHER" id="PTHR31325">
    <property type="entry name" value="OS01G0798800 PROTEIN-RELATED"/>
    <property type="match status" value="1"/>
</dbReference>
<feature type="domain" description="DUF4220" evidence="2">
    <location>
        <begin position="49"/>
        <end position="407"/>
    </location>
</feature>
<keyword evidence="4" id="KW-1185">Reference proteome</keyword>
<evidence type="ECO:0000313" key="3">
    <source>
        <dbReference type="EMBL" id="KAL3752774.1"/>
    </source>
</evidence>
<dbReference type="Pfam" id="PF13968">
    <property type="entry name" value="DUF4220"/>
    <property type="match status" value="1"/>
</dbReference>
<reference evidence="3 4" key="1">
    <citation type="submission" date="2024-11" db="EMBL/GenBank/DDBJ databases">
        <title>Chromosome-level genome assembly of Eucalyptus globulus Labill. provides insights into its genome evolution.</title>
        <authorList>
            <person name="Li X."/>
        </authorList>
    </citation>
    <scope>NUCLEOTIDE SEQUENCE [LARGE SCALE GENOMIC DNA]</scope>
    <source>
        <strain evidence="3">CL2024</strain>
        <tissue evidence="3">Fresh tender leaves</tissue>
    </source>
</reference>
<gene>
    <name evidence="3" type="ORF">ACJRO7_000207</name>
</gene>
<name>A0ABD3LQF3_EUCGL</name>
<protein>
    <recommendedName>
        <fullName evidence="2">DUF4220 domain-containing protein</fullName>
    </recommendedName>
</protein>
<feature type="transmembrane region" description="Helical" evidence="1">
    <location>
        <begin position="15"/>
        <end position="33"/>
    </location>
</feature>
<comment type="caution">
    <text evidence="3">The sequence shown here is derived from an EMBL/GenBank/DDBJ whole genome shotgun (WGS) entry which is preliminary data.</text>
</comment>
<proteinExistence type="predicted"/>
<feature type="transmembrane region" description="Helical" evidence="1">
    <location>
        <begin position="45"/>
        <end position="66"/>
    </location>
</feature>
<organism evidence="3 4">
    <name type="scientific">Eucalyptus globulus</name>
    <name type="common">Tasmanian blue gum</name>
    <dbReference type="NCBI Taxonomy" id="34317"/>
    <lineage>
        <taxon>Eukaryota</taxon>
        <taxon>Viridiplantae</taxon>
        <taxon>Streptophyta</taxon>
        <taxon>Embryophyta</taxon>
        <taxon>Tracheophyta</taxon>
        <taxon>Spermatophyta</taxon>
        <taxon>Magnoliopsida</taxon>
        <taxon>eudicotyledons</taxon>
        <taxon>Gunneridae</taxon>
        <taxon>Pentapetalae</taxon>
        <taxon>rosids</taxon>
        <taxon>malvids</taxon>
        <taxon>Myrtales</taxon>
        <taxon>Myrtaceae</taxon>
        <taxon>Myrtoideae</taxon>
        <taxon>Eucalypteae</taxon>
        <taxon>Eucalyptus</taxon>
    </lineage>
</organism>
<dbReference type="InterPro" id="IPR025315">
    <property type="entry name" value="DUF4220"/>
</dbReference>
<evidence type="ECO:0000259" key="2">
    <source>
        <dbReference type="Pfam" id="PF13968"/>
    </source>
</evidence>
<keyword evidence="1" id="KW-1133">Transmembrane helix</keyword>